<sequence length="438" mass="47842">MAEAQESHFREITESDNENPWGLAYRMSAGRSKTPGNIVNCIRFREDVPDNVDDAIGAMLNALLPDDDPSSDIAHHRQVGIVALTSPSGTPAPPIGAGHLGRIIRKLPNTSLGIDGVTARIVKEAWKVIVVEMNMMYEKCVKEGIFPGIWKEGRFVVLPKGNDRPATDPKAYRPLTLLLVLGKVLERVVIQLTREKLGSISREQDGFTKGRSTVTTLTDILEAVGTSISKYVCMLLNYFSCRRVRLFVGCRAGWKATTMGCPQGSILGPMLWNLLLSDIFRLPLPGGCKLIAYADDVTAVIEGDNIAELKRNGTALLSFLAEWGRRNRLTSPRKSATMMIKGKLQRPPNMRIDATSIAAVTYAKVRGVGIDSGLSFGAHAKNIGTRDKMLWASYYMVRSALLSAQRPALILLTKAYRSTSTHALPVLTGSYPPTSCGS</sequence>
<gene>
    <name evidence="2" type="ORF">EVAR_87189_1</name>
</gene>
<dbReference type="AlphaFoldDB" id="A0A4C1VU41"/>
<feature type="domain" description="Reverse transcriptase" evidence="1">
    <location>
        <begin position="139"/>
        <end position="396"/>
    </location>
</feature>
<evidence type="ECO:0000313" key="3">
    <source>
        <dbReference type="Proteomes" id="UP000299102"/>
    </source>
</evidence>
<organism evidence="2 3">
    <name type="scientific">Eumeta variegata</name>
    <name type="common">Bagworm moth</name>
    <name type="synonym">Eumeta japonica</name>
    <dbReference type="NCBI Taxonomy" id="151549"/>
    <lineage>
        <taxon>Eukaryota</taxon>
        <taxon>Metazoa</taxon>
        <taxon>Ecdysozoa</taxon>
        <taxon>Arthropoda</taxon>
        <taxon>Hexapoda</taxon>
        <taxon>Insecta</taxon>
        <taxon>Pterygota</taxon>
        <taxon>Neoptera</taxon>
        <taxon>Endopterygota</taxon>
        <taxon>Lepidoptera</taxon>
        <taxon>Glossata</taxon>
        <taxon>Ditrysia</taxon>
        <taxon>Tineoidea</taxon>
        <taxon>Psychidae</taxon>
        <taxon>Oiketicinae</taxon>
        <taxon>Eumeta</taxon>
    </lineage>
</organism>
<evidence type="ECO:0000259" key="1">
    <source>
        <dbReference type="PROSITE" id="PS50878"/>
    </source>
</evidence>
<accession>A0A4C1VU41</accession>
<reference evidence="2 3" key="1">
    <citation type="journal article" date="2019" name="Commun. Biol.">
        <title>The bagworm genome reveals a unique fibroin gene that provides high tensile strength.</title>
        <authorList>
            <person name="Kono N."/>
            <person name="Nakamura H."/>
            <person name="Ohtoshi R."/>
            <person name="Tomita M."/>
            <person name="Numata K."/>
            <person name="Arakawa K."/>
        </authorList>
    </citation>
    <scope>NUCLEOTIDE SEQUENCE [LARGE SCALE GENOMIC DNA]</scope>
</reference>
<dbReference type="Pfam" id="PF00078">
    <property type="entry name" value="RVT_1"/>
    <property type="match status" value="1"/>
</dbReference>
<dbReference type="PANTHER" id="PTHR19446">
    <property type="entry name" value="REVERSE TRANSCRIPTASES"/>
    <property type="match status" value="1"/>
</dbReference>
<proteinExistence type="predicted"/>
<dbReference type="EMBL" id="BGZK01000421">
    <property type="protein sequence ID" value="GBP42638.1"/>
    <property type="molecule type" value="Genomic_DNA"/>
</dbReference>
<dbReference type="STRING" id="151549.A0A4C1VU41"/>
<dbReference type="InterPro" id="IPR043502">
    <property type="entry name" value="DNA/RNA_pol_sf"/>
</dbReference>
<dbReference type="OrthoDB" id="411871at2759"/>
<dbReference type="PROSITE" id="PS50878">
    <property type="entry name" value="RT_POL"/>
    <property type="match status" value="1"/>
</dbReference>
<name>A0A4C1VU41_EUMVA</name>
<protein>
    <submittedName>
        <fullName evidence="2">115 kDa protein in type-1 retrotransposable element R1DM</fullName>
    </submittedName>
</protein>
<dbReference type="CDD" id="cd01650">
    <property type="entry name" value="RT_nLTR_like"/>
    <property type="match status" value="1"/>
</dbReference>
<dbReference type="GO" id="GO:0071897">
    <property type="term" value="P:DNA biosynthetic process"/>
    <property type="evidence" value="ECO:0007669"/>
    <property type="project" value="UniProtKB-ARBA"/>
</dbReference>
<dbReference type="Proteomes" id="UP000299102">
    <property type="component" value="Unassembled WGS sequence"/>
</dbReference>
<keyword evidence="3" id="KW-1185">Reference proteome</keyword>
<evidence type="ECO:0000313" key="2">
    <source>
        <dbReference type="EMBL" id="GBP42638.1"/>
    </source>
</evidence>
<dbReference type="InterPro" id="IPR000477">
    <property type="entry name" value="RT_dom"/>
</dbReference>
<comment type="caution">
    <text evidence="2">The sequence shown here is derived from an EMBL/GenBank/DDBJ whole genome shotgun (WGS) entry which is preliminary data.</text>
</comment>
<dbReference type="SUPFAM" id="SSF56672">
    <property type="entry name" value="DNA/RNA polymerases"/>
    <property type="match status" value="1"/>
</dbReference>